<protein>
    <submittedName>
        <fullName evidence="1">Uncharacterized protein</fullName>
    </submittedName>
</protein>
<proteinExistence type="predicted"/>
<dbReference type="InterPro" id="IPR056209">
    <property type="entry name" value="SU10_adaptor"/>
</dbReference>
<dbReference type="RefSeq" id="WP_203192975.1">
    <property type="nucleotide sequence ID" value="NZ_CP063362.1"/>
</dbReference>
<sequence length="232" mass="25247">MLASDILSRAATVLQDEEHVRWPLPELVDWLNDGMKAIVLAQPSAHAVSYALSLAEGTLQALSNASHLRLLRITRNLASTGSPRVGGRVVRVVQRDLLDMQSPNWHDPSNTPYKKEVRQYVFDEQNPREFYVWPGNDGTGIVEAVLSTLPAAISATGDVDAIGSYATAIDLPEPWGVVLLDFILYRAYSKDALEGGAGRAGLHYQQFAGAVGIKVQGDSDASPNARQRVTRT</sequence>
<evidence type="ECO:0000313" key="2">
    <source>
        <dbReference type="Proteomes" id="UP000596427"/>
    </source>
</evidence>
<evidence type="ECO:0000313" key="1">
    <source>
        <dbReference type="EMBL" id="QRG06100.1"/>
    </source>
</evidence>
<dbReference type="AlphaFoldDB" id="A0A974SHW6"/>
<gene>
    <name evidence="1" type="ORF">EZH22_24420</name>
</gene>
<dbReference type="Proteomes" id="UP000596427">
    <property type="component" value="Chromosome"/>
</dbReference>
<dbReference type="Pfam" id="PF24175">
    <property type="entry name" value="SU10_adaptor"/>
    <property type="match status" value="1"/>
</dbReference>
<keyword evidence="2" id="KW-1185">Reference proteome</keyword>
<reference evidence="1 2" key="1">
    <citation type="submission" date="2020-10" db="EMBL/GenBank/DDBJ databases">
        <title>Degradation of 1,4-Dioxane by Xanthobacter sp. YN2, via a Novel Group-2 Soluble Di-Iron Monooxygenase.</title>
        <authorList>
            <person name="Ma F."/>
            <person name="Wang Y."/>
            <person name="Yang J."/>
            <person name="Guo H."/>
            <person name="Su D."/>
            <person name="Yu L."/>
        </authorList>
    </citation>
    <scope>NUCLEOTIDE SEQUENCE [LARGE SCALE GENOMIC DNA]</scope>
    <source>
        <strain evidence="1 2">YN2</strain>
    </source>
</reference>
<dbReference type="EMBL" id="CP063362">
    <property type="protein sequence ID" value="QRG06100.1"/>
    <property type="molecule type" value="Genomic_DNA"/>
</dbReference>
<dbReference type="KEGG" id="xdi:EZH22_24420"/>
<organism evidence="1 2">
    <name type="scientific">Xanthobacter dioxanivorans</name>
    <dbReference type="NCBI Taxonomy" id="2528964"/>
    <lineage>
        <taxon>Bacteria</taxon>
        <taxon>Pseudomonadati</taxon>
        <taxon>Pseudomonadota</taxon>
        <taxon>Alphaproteobacteria</taxon>
        <taxon>Hyphomicrobiales</taxon>
        <taxon>Xanthobacteraceae</taxon>
        <taxon>Xanthobacter</taxon>
    </lineage>
</organism>
<name>A0A974SHW6_9HYPH</name>
<accession>A0A974SHW6</accession>